<dbReference type="GO" id="GO:0005743">
    <property type="term" value="C:mitochondrial inner membrane"/>
    <property type="evidence" value="ECO:0007669"/>
    <property type="project" value="UniProtKB-SubCell"/>
</dbReference>
<keyword evidence="5" id="KW-1133">Transmembrane helix</keyword>
<comment type="subcellular location">
    <subcellularLocation>
        <location evidence="10">Mitochondrion inner membrane</location>
        <topology evidence="10">Multi-pass membrane protein</topology>
    </subcellularLocation>
</comment>
<keyword evidence="8" id="KW-0472">Membrane</keyword>
<keyword evidence="7 10" id="KW-0496">Mitochondrion</keyword>
<keyword evidence="6" id="KW-0175">Coiled coil</keyword>
<evidence type="ECO:0000256" key="7">
    <source>
        <dbReference type="ARBA" id="ARBA00023128"/>
    </source>
</evidence>
<dbReference type="OrthoDB" id="5595506at2759"/>
<keyword evidence="12" id="KW-1185">Reference proteome</keyword>
<dbReference type="AlphaFoldDB" id="A0A139ARC7"/>
<dbReference type="Pfam" id="PF05546">
    <property type="entry name" value="She9_MDM33"/>
    <property type="match status" value="1"/>
</dbReference>
<evidence type="ECO:0000256" key="6">
    <source>
        <dbReference type="ARBA" id="ARBA00023054"/>
    </source>
</evidence>
<evidence type="ECO:0000313" key="11">
    <source>
        <dbReference type="EMBL" id="KXS19204.1"/>
    </source>
</evidence>
<comment type="similarity">
    <text evidence="1 10">Belongs to the SHE9 family.</text>
</comment>
<dbReference type="InterPro" id="IPR008839">
    <property type="entry name" value="MDM33_fungi"/>
</dbReference>
<dbReference type="PANTHER" id="PTHR31961:SF3">
    <property type="entry name" value="SENSITIVE TO HIGH EXPRESSION PROTEIN 9, MITOCHONDRIAL"/>
    <property type="match status" value="1"/>
</dbReference>
<dbReference type="Proteomes" id="UP000070544">
    <property type="component" value="Unassembled WGS sequence"/>
</dbReference>
<proteinExistence type="inferred from homology"/>
<dbReference type="EMBL" id="KQ965739">
    <property type="protein sequence ID" value="KXS19204.1"/>
    <property type="molecule type" value="Genomic_DNA"/>
</dbReference>
<keyword evidence="3 10" id="KW-0999">Mitochondrion inner membrane</keyword>
<reference evidence="11 12" key="1">
    <citation type="journal article" date="2015" name="Genome Biol. Evol.">
        <title>Phylogenomic analyses indicate that early fungi evolved digesting cell walls of algal ancestors of land plants.</title>
        <authorList>
            <person name="Chang Y."/>
            <person name="Wang S."/>
            <person name="Sekimoto S."/>
            <person name="Aerts A.L."/>
            <person name="Choi C."/>
            <person name="Clum A."/>
            <person name="LaButti K.M."/>
            <person name="Lindquist E.A."/>
            <person name="Yee Ngan C."/>
            <person name="Ohm R.A."/>
            <person name="Salamov A.A."/>
            <person name="Grigoriev I.V."/>
            <person name="Spatafora J.W."/>
            <person name="Berbee M.L."/>
        </authorList>
    </citation>
    <scope>NUCLEOTIDE SEQUENCE [LARGE SCALE GENOMIC DNA]</scope>
    <source>
        <strain evidence="11 12">JEL478</strain>
    </source>
</reference>
<comment type="function">
    <text evidence="9">Required for the maintenance of the structure of the mitochondrial inner membrane. Involved in mitochondrial morphology. Causes growth arrest when highly overexpressed.</text>
</comment>
<organism evidence="11 12">
    <name type="scientific">Gonapodya prolifera (strain JEL478)</name>
    <name type="common">Monoblepharis prolifera</name>
    <dbReference type="NCBI Taxonomy" id="1344416"/>
    <lineage>
        <taxon>Eukaryota</taxon>
        <taxon>Fungi</taxon>
        <taxon>Fungi incertae sedis</taxon>
        <taxon>Chytridiomycota</taxon>
        <taxon>Chytridiomycota incertae sedis</taxon>
        <taxon>Monoblepharidomycetes</taxon>
        <taxon>Monoblepharidales</taxon>
        <taxon>Gonapodyaceae</taxon>
        <taxon>Gonapodya</taxon>
    </lineage>
</organism>
<protein>
    <recommendedName>
        <fullName evidence="10">Sensitive to high expression protein 9, mitochondrial</fullName>
    </recommendedName>
</protein>
<accession>A0A139ARC7</accession>
<evidence type="ECO:0000256" key="3">
    <source>
        <dbReference type="ARBA" id="ARBA00022792"/>
    </source>
</evidence>
<evidence type="ECO:0000256" key="5">
    <source>
        <dbReference type="ARBA" id="ARBA00022989"/>
    </source>
</evidence>
<keyword evidence="2" id="KW-0812">Transmembrane</keyword>
<evidence type="ECO:0000313" key="12">
    <source>
        <dbReference type="Proteomes" id="UP000070544"/>
    </source>
</evidence>
<evidence type="ECO:0000256" key="4">
    <source>
        <dbReference type="ARBA" id="ARBA00022946"/>
    </source>
</evidence>
<evidence type="ECO:0000256" key="10">
    <source>
        <dbReference type="RuleBase" id="RU364128"/>
    </source>
</evidence>
<evidence type="ECO:0000256" key="8">
    <source>
        <dbReference type="ARBA" id="ARBA00023136"/>
    </source>
</evidence>
<comment type="subunit">
    <text evidence="10">Homooligomer.</text>
</comment>
<gene>
    <name evidence="11" type="ORF">M427DRAFT_120684</name>
</gene>
<evidence type="ECO:0000256" key="1">
    <source>
        <dbReference type="ARBA" id="ARBA00007472"/>
    </source>
</evidence>
<sequence length="151" mass="17102">MNPWFSIRSRITRTASAQLAHRQIAHGAFIERSLQNITSPDSIVQRSAALLNSVTGYDTIIQARAQTESLDNQITSLRDSVKTAQKQYELTIESRAQCQRDINALLERKASWTPSDVASFTELYNTFLELDTNSNLKRKVQKNNFGPSQRT</sequence>
<feature type="non-terminal residue" evidence="11">
    <location>
        <position position="1"/>
    </location>
</feature>
<evidence type="ECO:0000256" key="9">
    <source>
        <dbReference type="ARBA" id="ARBA00024807"/>
    </source>
</evidence>
<keyword evidence="4 10" id="KW-0809">Transit peptide</keyword>
<dbReference type="PANTHER" id="PTHR31961">
    <property type="entry name" value="SENSITIVE TO HIGH EXPRESSION PROTEIN 9, MITOCHONDRIAL"/>
    <property type="match status" value="1"/>
</dbReference>
<evidence type="ECO:0000256" key="2">
    <source>
        <dbReference type="ARBA" id="ARBA00022692"/>
    </source>
</evidence>
<name>A0A139ARC7_GONPJ</name>